<evidence type="ECO:0008006" key="4">
    <source>
        <dbReference type="Google" id="ProtNLM"/>
    </source>
</evidence>
<sequence length="289" mass="32917">MTTSPLDSQDTSPIFSQVTHRQQPVGAQPKANDYPTVFRCEHSGEHYLHTRAERLHYPQSLQVGEIYLVQFYGDDLWYEAVLLPLGDFTDIGMVGCIDCFTQFFSAEVIPECYKLRTDRTIVGWNDGYEEGGESAGDRQYLVMYLDEGGLQVPPATDVFTFPRSQVYDWIRRDKIRPFMAEGQGETANSGINIQRWRERFDAIIRQAEDRAAREQPGETGTRPFDNLQQTAVRALELWESAQQKKPTPEELATEKCPYTCCSGDFKQSCNLATVWKGPFSSIKASDSYM</sequence>
<organism evidence="2 3">
    <name type="scientific">Xylaria arbuscula</name>
    <dbReference type="NCBI Taxonomy" id="114810"/>
    <lineage>
        <taxon>Eukaryota</taxon>
        <taxon>Fungi</taxon>
        <taxon>Dikarya</taxon>
        <taxon>Ascomycota</taxon>
        <taxon>Pezizomycotina</taxon>
        <taxon>Sordariomycetes</taxon>
        <taxon>Xylariomycetidae</taxon>
        <taxon>Xylariales</taxon>
        <taxon>Xylariaceae</taxon>
        <taxon>Xylaria</taxon>
    </lineage>
</organism>
<accession>A0A9W8NBD8</accession>
<reference evidence="2" key="1">
    <citation type="submission" date="2022-07" db="EMBL/GenBank/DDBJ databases">
        <title>Genome Sequence of Xylaria arbuscula.</title>
        <authorList>
            <person name="Buettner E."/>
        </authorList>
    </citation>
    <scope>NUCLEOTIDE SEQUENCE</scope>
    <source>
        <strain evidence="2">VT107</strain>
    </source>
</reference>
<name>A0A9W8NBD8_9PEZI</name>
<dbReference type="VEuPathDB" id="FungiDB:F4678DRAFT_334927"/>
<proteinExistence type="predicted"/>
<feature type="region of interest" description="Disordered" evidence="1">
    <location>
        <begin position="1"/>
        <end position="28"/>
    </location>
</feature>
<keyword evidence="3" id="KW-1185">Reference proteome</keyword>
<feature type="compositionally biased region" description="Polar residues" evidence="1">
    <location>
        <begin position="1"/>
        <end position="22"/>
    </location>
</feature>
<gene>
    <name evidence="2" type="ORF">NPX13_g6882</name>
</gene>
<evidence type="ECO:0000256" key="1">
    <source>
        <dbReference type="SAM" id="MobiDB-lite"/>
    </source>
</evidence>
<dbReference type="Proteomes" id="UP001148614">
    <property type="component" value="Unassembled WGS sequence"/>
</dbReference>
<dbReference type="AlphaFoldDB" id="A0A9W8NBD8"/>
<dbReference type="EMBL" id="JANPWZ010001276">
    <property type="protein sequence ID" value="KAJ3567119.1"/>
    <property type="molecule type" value="Genomic_DNA"/>
</dbReference>
<protein>
    <recommendedName>
        <fullName evidence="4">Tudor domain-containing protein</fullName>
    </recommendedName>
</protein>
<comment type="caution">
    <text evidence="2">The sequence shown here is derived from an EMBL/GenBank/DDBJ whole genome shotgun (WGS) entry which is preliminary data.</text>
</comment>
<evidence type="ECO:0000313" key="3">
    <source>
        <dbReference type="Proteomes" id="UP001148614"/>
    </source>
</evidence>
<evidence type="ECO:0000313" key="2">
    <source>
        <dbReference type="EMBL" id="KAJ3567119.1"/>
    </source>
</evidence>